<organism evidence="3 4">
    <name type="scientific">Halopseudomonas bauzanensis</name>
    <dbReference type="NCBI Taxonomy" id="653930"/>
    <lineage>
        <taxon>Bacteria</taxon>
        <taxon>Pseudomonadati</taxon>
        <taxon>Pseudomonadota</taxon>
        <taxon>Gammaproteobacteria</taxon>
        <taxon>Pseudomonadales</taxon>
        <taxon>Pseudomonadaceae</taxon>
        <taxon>Halopseudomonas</taxon>
    </lineage>
</organism>
<keyword evidence="2" id="KW-1133">Transmembrane helix</keyword>
<evidence type="ECO:0000256" key="1">
    <source>
        <dbReference type="SAM" id="MobiDB-lite"/>
    </source>
</evidence>
<sequence>MRSRHKGKRVEPTKDNNQGTGEPATDTTVTPPVQTSAGTSDKRDQVTGSGATPPPTSPRSRDKHGSGKGGGRGVSILALLVGLAALGLSGWQWYQTQQLAQGQQQQLNNQLTELRNTQRQDQRSAEQRLAGLPTSEEWQQLRRLTADMQRSQQALNQRLDTLQGDARADWKLAEAEYLLRLASLRLLAAQDVTSARQLLEAVDHILQAQPDSGVFAVREQLARYQTELEALPVVDRSGLYLKLAALHDQVANLTALPVPVFDPDEVTPEEEFEDRLARRTRGERMLMRLERYVRVDFQRGKVITPLLDEAEMQRIRRTLQLTLEQAQWAVLRGEGDIYRDSLEHASGMLEQFFELDNPQVRAMQNRLQQLAEQRITIIAPDLAPLQQGLAAYIQSRNAPASRGESADE</sequence>
<keyword evidence="2" id="KW-0812">Transmembrane</keyword>
<keyword evidence="2" id="KW-0472">Membrane</keyword>
<dbReference type="EMBL" id="SWAV01000001">
    <property type="protein sequence ID" value="TKA93170.1"/>
    <property type="molecule type" value="Genomic_DNA"/>
</dbReference>
<dbReference type="PANTHER" id="PTHR38043:SF1">
    <property type="entry name" value="PROTEIN HEMX"/>
    <property type="match status" value="1"/>
</dbReference>
<feature type="region of interest" description="Disordered" evidence="1">
    <location>
        <begin position="1"/>
        <end position="70"/>
    </location>
</feature>
<name>A0A4U0YLU4_9GAMM</name>
<comment type="caution">
    <text evidence="3">The sequence shown here is derived from an EMBL/GenBank/DDBJ whole genome shotgun (WGS) entry which is preliminary data.</text>
</comment>
<proteinExistence type="predicted"/>
<evidence type="ECO:0000313" key="3">
    <source>
        <dbReference type="EMBL" id="TKA93170.1"/>
    </source>
</evidence>
<dbReference type="AlphaFoldDB" id="A0A4U0YLU4"/>
<gene>
    <name evidence="3" type="ORF">FA869_03015</name>
</gene>
<accession>A0A4U0YLU4</accession>
<dbReference type="Pfam" id="PF04375">
    <property type="entry name" value="HemX"/>
    <property type="match status" value="1"/>
</dbReference>
<evidence type="ECO:0000256" key="2">
    <source>
        <dbReference type="SAM" id="Phobius"/>
    </source>
</evidence>
<protein>
    <submittedName>
        <fullName evidence="3">Heme biosynthesis operon protein HemX</fullName>
    </submittedName>
</protein>
<feature type="compositionally biased region" description="Polar residues" evidence="1">
    <location>
        <begin position="15"/>
        <end position="39"/>
    </location>
</feature>
<feature type="transmembrane region" description="Helical" evidence="2">
    <location>
        <begin position="73"/>
        <end position="94"/>
    </location>
</feature>
<dbReference type="InterPro" id="IPR007470">
    <property type="entry name" value="HemX"/>
</dbReference>
<reference evidence="3 4" key="1">
    <citation type="submission" date="2019-04" db="EMBL/GenBank/DDBJ databases">
        <title>Crypto-aerobic microbial life in anoxic (sulfidic) marine sediments.</title>
        <authorList>
            <person name="Bhattacharya S."/>
            <person name="Roy C."/>
            <person name="Mondal N."/>
            <person name="Sarkar J."/>
            <person name="Mandal S."/>
            <person name="Rameez M.J."/>
            <person name="Ghosh W."/>
        </authorList>
    </citation>
    <scope>NUCLEOTIDE SEQUENCE [LARGE SCALE GENOMIC DNA]</scope>
    <source>
        <strain evidence="3 4">SBBB</strain>
    </source>
</reference>
<dbReference type="Proteomes" id="UP000305198">
    <property type="component" value="Unassembled WGS sequence"/>
</dbReference>
<evidence type="ECO:0000313" key="4">
    <source>
        <dbReference type="Proteomes" id="UP000305198"/>
    </source>
</evidence>
<dbReference type="OrthoDB" id="5739852at2"/>
<dbReference type="PANTHER" id="PTHR38043">
    <property type="entry name" value="PROTEIN HEMX"/>
    <property type="match status" value="1"/>
</dbReference>